<name>A0A840IFA2_9ACTN</name>
<gene>
    <name evidence="1" type="ORF">BDZ31_003127</name>
</gene>
<organism evidence="1 2">
    <name type="scientific">Conexibacter arvalis</name>
    <dbReference type="NCBI Taxonomy" id="912552"/>
    <lineage>
        <taxon>Bacteria</taxon>
        <taxon>Bacillati</taxon>
        <taxon>Actinomycetota</taxon>
        <taxon>Thermoleophilia</taxon>
        <taxon>Solirubrobacterales</taxon>
        <taxon>Conexibacteraceae</taxon>
        <taxon>Conexibacter</taxon>
    </lineage>
</organism>
<dbReference type="AlphaFoldDB" id="A0A840IFA2"/>
<evidence type="ECO:0000313" key="1">
    <source>
        <dbReference type="EMBL" id="MBB4663532.1"/>
    </source>
</evidence>
<protein>
    <recommendedName>
        <fullName evidence="3">GAF domain-containing protein</fullName>
    </recommendedName>
</protein>
<proteinExistence type="predicted"/>
<evidence type="ECO:0008006" key="3">
    <source>
        <dbReference type="Google" id="ProtNLM"/>
    </source>
</evidence>
<dbReference type="EMBL" id="JACHNU010000004">
    <property type="protein sequence ID" value="MBB4663532.1"/>
    <property type="molecule type" value="Genomic_DNA"/>
</dbReference>
<dbReference type="Proteomes" id="UP000585272">
    <property type="component" value="Unassembled WGS sequence"/>
</dbReference>
<keyword evidence="2" id="KW-1185">Reference proteome</keyword>
<accession>A0A840IFA2</accession>
<reference evidence="1 2" key="1">
    <citation type="submission" date="2020-08" db="EMBL/GenBank/DDBJ databases">
        <title>Genomic Encyclopedia of Archaeal and Bacterial Type Strains, Phase II (KMG-II): from individual species to whole genera.</title>
        <authorList>
            <person name="Goeker M."/>
        </authorList>
    </citation>
    <scope>NUCLEOTIDE SEQUENCE [LARGE SCALE GENOMIC DNA]</scope>
    <source>
        <strain evidence="1 2">DSM 23288</strain>
    </source>
</reference>
<sequence length="158" mass="16733">MTAIHRAPMRARDRDLPDGAGAEHALARGVVGIGDLLAEVPATLDAAVAAAAAAHGEKAGRLLRRFASVPDGAFLWTRVGDGSYRLGRLAGPWRYDDSAAARAVGIPHVRPARWLERPFGEHDVPAAVAATFARGGRNFQRIRDPGAERATAALWDVG</sequence>
<evidence type="ECO:0000313" key="2">
    <source>
        <dbReference type="Proteomes" id="UP000585272"/>
    </source>
</evidence>
<comment type="caution">
    <text evidence="1">The sequence shown here is derived from an EMBL/GenBank/DDBJ whole genome shotgun (WGS) entry which is preliminary data.</text>
</comment>
<dbReference type="RefSeq" id="WP_221243096.1">
    <property type="nucleotide sequence ID" value="NZ_JACHNU010000004.1"/>
</dbReference>